<dbReference type="SUPFAM" id="SSF47413">
    <property type="entry name" value="lambda repressor-like DNA-binding domains"/>
    <property type="match status" value="1"/>
</dbReference>
<dbReference type="Pfam" id="PF13560">
    <property type="entry name" value="HTH_31"/>
    <property type="match status" value="1"/>
</dbReference>
<feature type="domain" description="HTH cro/C1-type" evidence="2">
    <location>
        <begin position="35"/>
        <end position="85"/>
    </location>
</feature>
<feature type="region of interest" description="Disordered" evidence="1">
    <location>
        <begin position="100"/>
        <end position="145"/>
    </location>
</feature>
<dbReference type="PANTHER" id="PTHR47691">
    <property type="entry name" value="REGULATOR-RELATED"/>
    <property type="match status" value="1"/>
</dbReference>
<dbReference type="InterPro" id="IPR010982">
    <property type="entry name" value="Lambda_DNA-bd_dom_sf"/>
</dbReference>
<dbReference type="InterPro" id="IPR001387">
    <property type="entry name" value="Cro/C1-type_HTH"/>
</dbReference>
<evidence type="ECO:0000259" key="2">
    <source>
        <dbReference type="PROSITE" id="PS50943"/>
    </source>
</evidence>
<dbReference type="Proteomes" id="UP000509335">
    <property type="component" value="Chromosome"/>
</dbReference>
<gene>
    <name evidence="3" type="ORF">HXZ27_21445</name>
</gene>
<dbReference type="SMART" id="SM00028">
    <property type="entry name" value="TPR"/>
    <property type="match status" value="5"/>
</dbReference>
<dbReference type="SUPFAM" id="SSF48452">
    <property type="entry name" value="TPR-like"/>
    <property type="match status" value="1"/>
</dbReference>
<dbReference type="Pfam" id="PF13424">
    <property type="entry name" value="TPR_12"/>
    <property type="match status" value="2"/>
</dbReference>
<dbReference type="CDD" id="cd00093">
    <property type="entry name" value="HTH_XRE"/>
    <property type="match status" value="1"/>
</dbReference>
<dbReference type="KEGG" id="mcab:HXZ27_21445"/>
<proteinExistence type="predicted"/>
<dbReference type="SMART" id="SM00530">
    <property type="entry name" value="HTH_XRE"/>
    <property type="match status" value="1"/>
</dbReference>
<evidence type="ECO:0000256" key="1">
    <source>
        <dbReference type="SAM" id="MobiDB-lite"/>
    </source>
</evidence>
<dbReference type="Gene3D" id="1.10.260.40">
    <property type="entry name" value="lambda repressor-like DNA-binding domains"/>
    <property type="match status" value="1"/>
</dbReference>
<dbReference type="InterPro" id="IPR027417">
    <property type="entry name" value="P-loop_NTPase"/>
</dbReference>
<feature type="compositionally biased region" description="Low complexity" evidence="1">
    <location>
        <begin position="108"/>
        <end position="123"/>
    </location>
</feature>
<dbReference type="EMBL" id="CP058322">
    <property type="protein sequence ID" value="QLD26458.1"/>
    <property type="molecule type" value="Genomic_DNA"/>
</dbReference>
<name>A0A7H8XPN4_9ACTN</name>
<dbReference type="GO" id="GO:0043531">
    <property type="term" value="F:ADP binding"/>
    <property type="evidence" value="ECO:0007669"/>
    <property type="project" value="InterPro"/>
</dbReference>
<evidence type="ECO:0000313" key="4">
    <source>
        <dbReference type="Proteomes" id="UP000509335"/>
    </source>
</evidence>
<dbReference type="Gene3D" id="1.25.40.10">
    <property type="entry name" value="Tetratricopeptide repeat domain"/>
    <property type="match status" value="1"/>
</dbReference>
<dbReference type="Gene3D" id="3.40.50.300">
    <property type="entry name" value="P-loop containing nucleotide triphosphate hydrolases"/>
    <property type="match status" value="1"/>
</dbReference>
<organism evidence="3 4">
    <name type="scientific">Micromonospora carbonacea</name>
    <dbReference type="NCBI Taxonomy" id="47853"/>
    <lineage>
        <taxon>Bacteria</taxon>
        <taxon>Bacillati</taxon>
        <taxon>Actinomycetota</taxon>
        <taxon>Actinomycetes</taxon>
        <taxon>Micromonosporales</taxon>
        <taxon>Micromonosporaceae</taxon>
        <taxon>Micromonospora</taxon>
    </lineage>
</organism>
<reference evidence="3 4" key="1">
    <citation type="submission" date="2020-07" db="EMBL/GenBank/DDBJ databases">
        <title>A bifunctional nitrone conjugated secondary metabolite targeting the ribosome.</title>
        <authorList>
            <person name="Limbrick E.M."/>
            <person name="Graf M."/>
            <person name="Derewacz D.K."/>
            <person name="Nguyen F."/>
            <person name="Spraggins J.M."/>
            <person name="Wieland M."/>
            <person name="Ynigez-Gutierrez A.E."/>
            <person name="Reisman B.J."/>
            <person name="Zinshteyn B."/>
            <person name="McCulloch K."/>
            <person name="Iverson T.M."/>
            <person name="Green R."/>
            <person name="Wilson D.N."/>
            <person name="Bachmann B.O."/>
        </authorList>
    </citation>
    <scope>NUCLEOTIDE SEQUENCE [LARGE SCALE GENOMIC DNA]</scope>
    <source>
        <strain evidence="4">aurantiaca</strain>
    </source>
</reference>
<dbReference type="GO" id="GO:0003677">
    <property type="term" value="F:DNA binding"/>
    <property type="evidence" value="ECO:0007669"/>
    <property type="project" value="InterPro"/>
</dbReference>
<protein>
    <submittedName>
        <fullName evidence="3">Tetratricopeptide repeat protein</fullName>
    </submittedName>
</protein>
<evidence type="ECO:0000313" key="3">
    <source>
        <dbReference type="EMBL" id="QLD26458.1"/>
    </source>
</evidence>
<dbReference type="PANTHER" id="PTHR47691:SF3">
    <property type="entry name" value="HTH-TYPE TRANSCRIPTIONAL REGULATOR RV0890C-RELATED"/>
    <property type="match status" value="1"/>
</dbReference>
<dbReference type="SUPFAM" id="SSF52540">
    <property type="entry name" value="P-loop containing nucleoside triphosphate hydrolases"/>
    <property type="match status" value="1"/>
</dbReference>
<accession>A0A7H8XPN4</accession>
<dbReference type="AlphaFoldDB" id="A0A7H8XPN4"/>
<dbReference type="PRINTS" id="PR00364">
    <property type="entry name" value="DISEASERSIST"/>
</dbReference>
<sequence>MTNGSADPSAIDPLRTEGELLAELNRLRVRAARSRGKARLSLQDLAAATGVPRSSLANYLNGRSAMPMDVLDRLLLALGVTPAEAGAWATRWERIASERLTPGGSHGTATSPAAPAPDLSAADRTPGAGPPEQSAAARPGPALPVPAQLPPALGAFTGRQDALTQLDGLLGPPEANPAAPVIAVVTGTAGVGKTTLATYWAQRVRDRFPDGQLHVDLRGFDPRKPPVPPAEAVRGFLDAFEVPRHRVPTGADAQAALLRSLLTGRRVLMMLDNARDADQVRPLLPGASGCLVLVTSRSHLPGLVAVEGARPVPVELLGPAESRTLLAARLGPGRVAAEPGAVDEIAGRCAGLPLALAVVAARAAAHPSFPLATIAAELREAPRRLDPLAGTDPGIDVRAVLSWSYALLGTPAARLFRLLGLAPGPDLGTAAVASLAGTSVAEVRPPLAELVGAHLVTERRPGRFTCHDLLRAYARELADAEPAADRAAATCRLLDHHLHTAHAAERFLVPPRGPIALADPAPGVTPERVDGRAAALAWFAAEHRCLVAAVEHAAGTGHHTHAWQLAAACVSFFDLRGHWSDWTSTQQIALRAARRLGDRGAEAHAHRFLGGAATRLGRLLDARAHQSRALVLFDALNDRLNQAFTHRSLGWIAERSGDHRTALGHDLRALELFRRAGHRGGEAAALNSVGWCHAQLGDHRRAIADCEQALALLDELGDLDGVAMTLDSLGYVHRLLGEHARAAELYRRARGLFAALGDRHGKAEAGANLGDTLCEAGDHEGAAAAWRQALAVLDDLGDPKADRVRASLDAVVCAELDPDPPGTTRR</sequence>
<dbReference type="InterPro" id="IPR011990">
    <property type="entry name" value="TPR-like_helical_dom_sf"/>
</dbReference>
<dbReference type="PROSITE" id="PS50943">
    <property type="entry name" value="HTH_CROC1"/>
    <property type="match status" value="1"/>
</dbReference>
<dbReference type="InterPro" id="IPR019734">
    <property type="entry name" value="TPR_rpt"/>
</dbReference>